<reference evidence="4 5" key="1">
    <citation type="submission" date="2020-08" db="EMBL/GenBank/DDBJ databases">
        <title>Sequencing the genomes of 1000 actinobacteria strains.</title>
        <authorList>
            <person name="Klenk H.-P."/>
        </authorList>
    </citation>
    <scope>NUCLEOTIDE SEQUENCE [LARGE SCALE GENOMIC DNA]</scope>
    <source>
        <strain evidence="4 5">DSM 45084</strain>
    </source>
</reference>
<keyword evidence="2" id="KW-0804">Transcription</keyword>
<evidence type="ECO:0000256" key="1">
    <source>
        <dbReference type="ARBA" id="ARBA00023015"/>
    </source>
</evidence>
<dbReference type="Pfam" id="PF01965">
    <property type="entry name" value="DJ-1_PfpI"/>
    <property type="match status" value="1"/>
</dbReference>
<organism evidence="4 5">
    <name type="scientific">Saccharothrix violaceirubra</name>
    <dbReference type="NCBI Taxonomy" id="413306"/>
    <lineage>
        <taxon>Bacteria</taxon>
        <taxon>Bacillati</taxon>
        <taxon>Actinomycetota</taxon>
        <taxon>Actinomycetes</taxon>
        <taxon>Pseudonocardiales</taxon>
        <taxon>Pseudonocardiaceae</taxon>
        <taxon>Saccharothrix</taxon>
    </lineage>
</organism>
<evidence type="ECO:0000313" key="5">
    <source>
        <dbReference type="Proteomes" id="UP000542674"/>
    </source>
</evidence>
<dbReference type="InterPro" id="IPR009057">
    <property type="entry name" value="Homeodomain-like_sf"/>
</dbReference>
<dbReference type="InterPro" id="IPR052158">
    <property type="entry name" value="INH-QAR"/>
</dbReference>
<comment type="caution">
    <text evidence="4">The sequence shown here is derived from an EMBL/GenBank/DDBJ whole genome shotgun (WGS) entry which is preliminary data.</text>
</comment>
<dbReference type="InterPro" id="IPR018060">
    <property type="entry name" value="HTH_AraC"/>
</dbReference>
<dbReference type="Gene3D" id="1.10.10.60">
    <property type="entry name" value="Homeodomain-like"/>
    <property type="match status" value="1"/>
</dbReference>
<feature type="domain" description="HTH araC/xylS-type" evidence="3">
    <location>
        <begin position="224"/>
        <end position="322"/>
    </location>
</feature>
<dbReference type="PROSITE" id="PS01124">
    <property type="entry name" value="HTH_ARAC_FAMILY_2"/>
    <property type="match status" value="1"/>
</dbReference>
<dbReference type="RefSeq" id="WP_184670235.1">
    <property type="nucleotide sequence ID" value="NZ_JACHJS010000001.1"/>
</dbReference>
<accession>A0A7W7T4V4</accession>
<dbReference type="PANTHER" id="PTHR43130">
    <property type="entry name" value="ARAC-FAMILY TRANSCRIPTIONAL REGULATOR"/>
    <property type="match status" value="1"/>
</dbReference>
<keyword evidence="1" id="KW-0805">Transcription regulation</keyword>
<dbReference type="AlphaFoldDB" id="A0A7W7T4V4"/>
<evidence type="ECO:0000313" key="4">
    <source>
        <dbReference type="EMBL" id="MBB4966311.1"/>
    </source>
</evidence>
<dbReference type="InterPro" id="IPR002818">
    <property type="entry name" value="DJ-1/PfpI"/>
</dbReference>
<gene>
    <name evidence="4" type="ORF">F4559_003670</name>
</gene>
<dbReference type="SUPFAM" id="SSF46689">
    <property type="entry name" value="Homeodomain-like"/>
    <property type="match status" value="2"/>
</dbReference>
<dbReference type="CDD" id="cd03137">
    <property type="entry name" value="GATase1_AraC_1"/>
    <property type="match status" value="1"/>
</dbReference>
<dbReference type="EMBL" id="JACHJS010000001">
    <property type="protein sequence ID" value="MBB4966311.1"/>
    <property type="molecule type" value="Genomic_DNA"/>
</dbReference>
<dbReference type="Proteomes" id="UP000542674">
    <property type="component" value="Unassembled WGS sequence"/>
</dbReference>
<dbReference type="SMART" id="SM00342">
    <property type="entry name" value="HTH_ARAC"/>
    <property type="match status" value="1"/>
</dbReference>
<dbReference type="Gene3D" id="3.40.50.880">
    <property type="match status" value="1"/>
</dbReference>
<dbReference type="GO" id="GO:0043565">
    <property type="term" value="F:sequence-specific DNA binding"/>
    <property type="evidence" value="ECO:0007669"/>
    <property type="project" value="InterPro"/>
</dbReference>
<dbReference type="SUPFAM" id="SSF52317">
    <property type="entry name" value="Class I glutamine amidotransferase-like"/>
    <property type="match status" value="1"/>
</dbReference>
<proteinExistence type="predicted"/>
<sequence length="327" mass="35322">MGPGSVAVAVLDHTDIPLMDLYELSIACAVFGVPQPELAPRWYDFRLCVEDPGARASGSGFGVRSEFGFDDLAGADTVIVPSVPDECVEGGRGIPPRLVEALRRAHEAGARVVSLCNGAFALAEAGLLDGRRATAHWLHTDVLAARYPEVDVDPDVLYVDEGSVLTGAGVSAGLDVCLHIVRNDLGAHVADQLARRLVVHAHRAGAQAQVVARTVPADVADPLGPALQWAIGNLDRPLTVEDMARRAGMSTRTYFRRVQSATGTTPLRWLLDQRLSRVQALLETTDLPIEVISHRSGLGTAANLRRLFTRRFLLSPRDYRREFRASG</sequence>
<dbReference type="Pfam" id="PF12833">
    <property type="entry name" value="HTH_18"/>
    <property type="match status" value="1"/>
</dbReference>
<name>A0A7W7T4V4_9PSEU</name>
<protein>
    <submittedName>
        <fullName evidence="4">Transcriptional regulator GlxA family with amidase domain</fullName>
    </submittedName>
</protein>
<dbReference type="GO" id="GO:0003700">
    <property type="term" value="F:DNA-binding transcription factor activity"/>
    <property type="evidence" value="ECO:0007669"/>
    <property type="project" value="InterPro"/>
</dbReference>
<dbReference type="InterPro" id="IPR029062">
    <property type="entry name" value="Class_I_gatase-like"/>
</dbReference>
<evidence type="ECO:0000256" key="2">
    <source>
        <dbReference type="ARBA" id="ARBA00023163"/>
    </source>
</evidence>
<keyword evidence="5" id="KW-1185">Reference proteome</keyword>
<evidence type="ECO:0000259" key="3">
    <source>
        <dbReference type="PROSITE" id="PS01124"/>
    </source>
</evidence>
<dbReference type="PANTHER" id="PTHR43130:SF3">
    <property type="entry name" value="HTH-TYPE TRANSCRIPTIONAL REGULATOR RV1931C"/>
    <property type="match status" value="1"/>
</dbReference>